<dbReference type="Pfam" id="PF06250">
    <property type="entry name" value="YhcG_C"/>
    <property type="match status" value="1"/>
</dbReference>
<sequence length="380" mass="43463">MSDPFDFRALVRLCRQTHEQLQQQAARTVNLFLVVRNWLIGRHIVEYEQSGSDRAEYGRRLIASLSECLRGQGVSGCSSTNLKQCRTFYLSYKGIGQTASDLLPPPQTGQTPSDLLEANPGPPPSGLPVDALLKRFALGWSHYIALLSIGNPDERRFYEIEALAGNWGVRELERQIASSLYERLALSRDKDEVRKLAEQGLVVEKAADLIKNPLVLEFLGLEERPAYSEQDLESAIIDKLETFLLELGKGFLFEARQRRFTFDNDHYYVDLVFYNRLLRCYVLIDLKRGKLTHQDLGQMQMYVNYFDRHVKLDEELPTIGILLCHRKQDALVELTLPKDANIFATKYQLYLPSKEELKAELEKIEAELAGSGEWKMESGK</sequence>
<evidence type="ECO:0000313" key="5">
    <source>
        <dbReference type="Proteomes" id="UP000232638"/>
    </source>
</evidence>
<dbReference type="RefSeq" id="WP_100920837.1">
    <property type="nucleotide sequence ID" value="NZ_CP020370.1"/>
</dbReference>
<feature type="domain" description="YhcG N-terminal" evidence="3">
    <location>
        <begin position="17"/>
        <end position="183"/>
    </location>
</feature>
<gene>
    <name evidence="4" type="ORF">THSYN_20805</name>
</gene>
<accession>A0A2K8UDH6</accession>
<evidence type="ECO:0000259" key="3">
    <source>
        <dbReference type="Pfam" id="PF17761"/>
    </source>
</evidence>
<dbReference type="InterPro" id="IPR011856">
    <property type="entry name" value="tRNA_endonuc-like_dom_sf"/>
</dbReference>
<dbReference type="OrthoDB" id="9801263at2"/>
<feature type="region of interest" description="Disordered" evidence="1">
    <location>
        <begin position="101"/>
        <end position="121"/>
    </location>
</feature>
<dbReference type="Pfam" id="PF17761">
    <property type="entry name" value="DUF1016_N"/>
    <property type="match status" value="1"/>
</dbReference>
<keyword evidence="5" id="KW-1185">Reference proteome</keyword>
<dbReference type="InterPro" id="IPR041527">
    <property type="entry name" value="YhcG_N"/>
</dbReference>
<dbReference type="EMBL" id="CP020370">
    <property type="protein sequence ID" value="AUB83141.1"/>
    <property type="molecule type" value="Genomic_DNA"/>
</dbReference>
<feature type="domain" description="YhcG PDDEXK nuclease" evidence="2">
    <location>
        <begin position="208"/>
        <end position="361"/>
    </location>
</feature>
<organism evidence="4 5">
    <name type="scientific">Candidatus Thiodictyon syntrophicum</name>
    <dbReference type="NCBI Taxonomy" id="1166950"/>
    <lineage>
        <taxon>Bacteria</taxon>
        <taxon>Pseudomonadati</taxon>
        <taxon>Pseudomonadota</taxon>
        <taxon>Gammaproteobacteria</taxon>
        <taxon>Chromatiales</taxon>
        <taxon>Chromatiaceae</taxon>
        <taxon>Thiodictyon</taxon>
    </lineage>
</organism>
<reference evidence="4 5" key="1">
    <citation type="submission" date="2017-03" db="EMBL/GenBank/DDBJ databases">
        <title>Complete genome sequence of Candidatus 'Thiodictyon syntrophicum' sp. nov. strain Cad16T, a photolithoautotroph purple sulfur bacterium isolated from an alpine meromictic lake.</title>
        <authorList>
            <person name="Luedin S.M."/>
            <person name="Pothier J.F."/>
            <person name="Danza F."/>
            <person name="Storelli N."/>
            <person name="Wittwer M."/>
            <person name="Tonolla M."/>
        </authorList>
    </citation>
    <scope>NUCLEOTIDE SEQUENCE [LARGE SCALE GENOMIC DNA]</scope>
    <source>
        <strain evidence="4 5">Cad16T</strain>
    </source>
</reference>
<evidence type="ECO:0008006" key="6">
    <source>
        <dbReference type="Google" id="ProtNLM"/>
    </source>
</evidence>
<evidence type="ECO:0000256" key="1">
    <source>
        <dbReference type="SAM" id="MobiDB-lite"/>
    </source>
</evidence>
<dbReference type="InterPro" id="IPR053148">
    <property type="entry name" value="PD-DEXK-like_domain"/>
</dbReference>
<protein>
    <recommendedName>
        <fullName evidence="6">Cytoplasmic protein</fullName>
    </recommendedName>
</protein>
<dbReference type="GO" id="GO:0003676">
    <property type="term" value="F:nucleic acid binding"/>
    <property type="evidence" value="ECO:0007669"/>
    <property type="project" value="InterPro"/>
</dbReference>
<evidence type="ECO:0000313" key="4">
    <source>
        <dbReference type="EMBL" id="AUB83141.1"/>
    </source>
</evidence>
<dbReference type="Proteomes" id="UP000232638">
    <property type="component" value="Chromosome"/>
</dbReference>
<dbReference type="Gene3D" id="3.40.1350.10">
    <property type="match status" value="1"/>
</dbReference>
<dbReference type="PANTHER" id="PTHR30547:SF5">
    <property type="entry name" value="NUCLEASE YHCG-RELATED"/>
    <property type="match status" value="1"/>
</dbReference>
<dbReference type="InterPro" id="IPR009362">
    <property type="entry name" value="YhcG_C"/>
</dbReference>
<dbReference type="REBASE" id="226750">
    <property type="entry name" value="S2.Tsy16TORF20810P"/>
</dbReference>
<dbReference type="PANTHER" id="PTHR30547">
    <property type="entry name" value="UNCHARACTERIZED PROTEIN YHCG-RELATED"/>
    <property type="match status" value="1"/>
</dbReference>
<proteinExistence type="predicted"/>
<dbReference type="AlphaFoldDB" id="A0A2K8UDH6"/>
<evidence type="ECO:0000259" key="2">
    <source>
        <dbReference type="Pfam" id="PF06250"/>
    </source>
</evidence>
<dbReference type="KEGG" id="tsy:THSYN_20805"/>
<name>A0A2K8UDH6_9GAMM</name>